<reference evidence="1 2" key="1">
    <citation type="journal article" date="2024" name="Plant Biotechnol. J.">
        <title>Dendrobium thyrsiflorum genome and its molecular insights into genes involved in important horticultural traits.</title>
        <authorList>
            <person name="Chen B."/>
            <person name="Wang J.Y."/>
            <person name="Zheng P.J."/>
            <person name="Li K.L."/>
            <person name="Liang Y.M."/>
            <person name="Chen X.F."/>
            <person name="Zhang C."/>
            <person name="Zhao X."/>
            <person name="He X."/>
            <person name="Zhang G.Q."/>
            <person name="Liu Z.J."/>
            <person name="Xu Q."/>
        </authorList>
    </citation>
    <scope>NUCLEOTIDE SEQUENCE [LARGE SCALE GENOMIC DNA]</scope>
    <source>
        <strain evidence="1">GZMU011</strain>
    </source>
</reference>
<evidence type="ECO:0000313" key="1">
    <source>
        <dbReference type="EMBL" id="KAL0914673.1"/>
    </source>
</evidence>
<dbReference type="AlphaFoldDB" id="A0ABD0UPB8"/>
<dbReference type="Proteomes" id="UP001552299">
    <property type="component" value="Unassembled WGS sequence"/>
</dbReference>
<protein>
    <recommendedName>
        <fullName evidence="3">C2H2-type domain-containing protein</fullName>
    </recommendedName>
</protein>
<name>A0ABD0UPB8_DENTH</name>
<sequence>MRRVLQLLLCEFEYQVAVVLHYHEDYECPAIKSFAFVLRNKRYLSTFGSRHFKPSLYDITFNPARQPTHKIKDIIRSKYDAPYLSWKKIPQEVRDIKTLGGCLSIMQKKNITLKRNVQITCEICLLKLQKMHGREPNVLELHTRTHQCQVDHQWVDQISKKAYRVNLPLVRDHHRDPHSSPITAHEHKWWG</sequence>
<keyword evidence="2" id="KW-1185">Reference proteome</keyword>
<evidence type="ECO:0008006" key="3">
    <source>
        <dbReference type="Google" id="ProtNLM"/>
    </source>
</evidence>
<proteinExistence type="predicted"/>
<gene>
    <name evidence="1" type="ORF">M5K25_015041</name>
</gene>
<comment type="caution">
    <text evidence="1">The sequence shown here is derived from an EMBL/GenBank/DDBJ whole genome shotgun (WGS) entry which is preliminary data.</text>
</comment>
<organism evidence="1 2">
    <name type="scientific">Dendrobium thyrsiflorum</name>
    <name type="common">Pinecone-like raceme dendrobium</name>
    <name type="synonym">Orchid</name>
    <dbReference type="NCBI Taxonomy" id="117978"/>
    <lineage>
        <taxon>Eukaryota</taxon>
        <taxon>Viridiplantae</taxon>
        <taxon>Streptophyta</taxon>
        <taxon>Embryophyta</taxon>
        <taxon>Tracheophyta</taxon>
        <taxon>Spermatophyta</taxon>
        <taxon>Magnoliopsida</taxon>
        <taxon>Liliopsida</taxon>
        <taxon>Asparagales</taxon>
        <taxon>Orchidaceae</taxon>
        <taxon>Epidendroideae</taxon>
        <taxon>Malaxideae</taxon>
        <taxon>Dendrobiinae</taxon>
        <taxon>Dendrobium</taxon>
    </lineage>
</organism>
<accession>A0ABD0UPB8</accession>
<dbReference type="EMBL" id="JANQDX010000012">
    <property type="protein sequence ID" value="KAL0914673.1"/>
    <property type="molecule type" value="Genomic_DNA"/>
</dbReference>
<evidence type="ECO:0000313" key="2">
    <source>
        <dbReference type="Proteomes" id="UP001552299"/>
    </source>
</evidence>